<dbReference type="GO" id="GO:0006782">
    <property type="term" value="P:protoporphyrinogen IX biosynthetic process"/>
    <property type="evidence" value="ECO:0007669"/>
    <property type="project" value="UniProtKB-UniPathway"/>
</dbReference>
<feature type="transmembrane region" description="Helical" evidence="9">
    <location>
        <begin position="39"/>
        <end position="59"/>
    </location>
</feature>
<keyword evidence="9" id="KW-0472">Membrane</keyword>
<keyword evidence="12" id="KW-1185">Reference proteome</keyword>
<evidence type="ECO:0000256" key="1">
    <source>
        <dbReference type="ARBA" id="ARBA00002600"/>
    </source>
</evidence>
<dbReference type="GO" id="GO:0004729">
    <property type="term" value="F:oxygen-dependent protoporphyrinogen oxidase activity"/>
    <property type="evidence" value="ECO:0007669"/>
    <property type="project" value="UniProtKB-EC"/>
</dbReference>
<dbReference type="Proteomes" id="UP000015100">
    <property type="component" value="Unassembled WGS sequence"/>
</dbReference>
<dbReference type="OrthoDB" id="438553at2759"/>
<feature type="transmembrane region" description="Helical" evidence="9">
    <location>
        <begin position="99"/>
        <end position="120"/>
    </location>
</feature>
<dbReference type="InterPro" id="IPR036259">
    <property type="entry name" value="MFS_trans_sf"/>
</dbReference>
<dbReference type="UniPathway" id="UPA00251">
    <property type="reaction ID" value="UER00324"/>
</dbReference>
<sequence>MASPSTDRKRSLAQIHHELGIPALLSSPRYVKLLLTTRFIRLFAYGQTTLILALFLKALNVSLEGIGLFMSLTLFGDVVVSLLLTLVADRIGRRRMLGFGALLIAGSGAIFAFTDTYWILVATSVIGVISPSGNEIGPFRAIEESTIASLVHADERADLFAWYVLLGTLSRALGNLVCGWTVTALENSGWTPLESYKMVFLGYSVLGLINAVITTFLSTKCEEHNRKTHRESGTEAAPFLDPDSRDSIDTDRRSESSSTPRLSFVQRITSLFPHITPESRSTLIKLCLLFGVDSFASGLMPASLITLYFHETFSFPPGALGTLFFTTNLVSSAGNLLASAVARRIGLIKTMVFTHLPSAICLTFIPMFPSVYPAIVFLVIRSLLGSMGQAPRSAFLSAVMKREERTAVMGIVTVTKTLSQSAGPFVTGIMGGTGLFWVSFVVSGAGITGLATAYSLCRFSPETEITLLEASPRTGGWIRSNSIQTPNGRIMFESGPRSLRPWTVNGVMTLNLINHLKLEPEMLLVPKTSPAAQNRYIYFANQLNKLPSSLTGAFSALRLPVMQGAVGSMLLEPFRRRRPATIEDESVESFLTRRFGPNVTNNLVSAVFHGIYAGDIAKLSADSILHEMYRNERVYGSIVRGAIGVQEILLEDQILRGMYTARTGRLLNSMHGTSIYSFKGGMETLVKALDQDLRKQDDVDVRTGVEVTGLRYNNENEQIEVLGYEAENNSFDFVISTLSASKTAALLPPNTADSLFETKSVTVMVVNMFYDKPNMLGYSGFGYLIPKSVPLGQNPHRALGVIFDSDAMPGQDERPGTKVTVMLGGHWWDGKSSFPSEEEGLAMAKEVLQQHLGITETPAETMASLQRDCIPQYGVGHAGRLRQVHEDLMDKMGGRLVVAGNSYGGVGLNDCVRSARDAAFGVAAGKRMTGLEKWAFEETWVSKDL</sequence>
<dbReference type="SUPFAM" id="SSF54373">
    <property type="entry name" value="FAD-linked reductases, C-terminal domain"/>
    <property type="match status" value="1"/>
</dbReference>
<dbReference type="Pfam" id="PF01593">
    <property type="entry name" value="Amino_oxidase"/>
    <property type="match status" value="1"/>
</dbReference>
<comment type="caution">
    <text evidence="11">The sequence shown here is derived from an EMBL/GenBank/DDBJ whole genome shotgun (WGS) entry which is preliminary data.</text>
</comment>
<feature type="domain" description="Major facilitator superfamily (MFS) profile" evidence="10">
    <location>
        <begin position="30"/>
        <end position="461"/>
    </location>
</feature>
<dbReference type="HOGENOM" id="CLU_311005_0_0_1"/>
<comment type="function">
    <text evidence="1">Catalyzes the 6-electron oxidation of protoporphyrinogen-IX to form protoporphyrin-IX.</text>
</comment>
<dbReference type="GO" id="GO:0000329">
    <property type="term" value="C:fungal-type vacuole membrane"/>
    <property type="evidence" value="ECO:0007669"/>
    <property type="project" value="TreeGrafter"/>
</dbReference>
<dbReference type="InterPro" id="IPR036188">
    <property type="entry name" value="FAD/NAD-bd_sf"/>
</dbReference>
<feature type="compositionally biased region" description="Basic and acidic residues" evidence="8">
    <location>
        <begin position="242"/>
        <end position="255"/>
    </location>
</feature>
<proteinExistence type="inferred from homology"/>
<comment type="similarity">
    <text evidence="4">Belongs to the protoporphyrinogen/coproporphyrinogen oxidase family. Protoporphyrinogen oxidase subfamily.</text>
</comment>
<dbReference type="InterPro" id="IPR011701">
    <property type="entry name" value="MFS"/>
</dbReference>
<comment type="pathway">
    <text evidence="3">Porphyrin-containing compound metabolism; protoporphyrin-IX biosynthesis; protoporphyrin-IX from protoporphyrinogen-IX: step 1/1.</text>
</comment>
<feature type="transmembrane region" description="Helical" evidence="9">
    <location>
        <begin position="65"/>
        <end position="87"/>
    </location>
</feature>
<accession>S8AME0</accession>
<dbReference type="Pfam" id="PF07690">
    <property type="entry name" value="MFS_1"/>
    <property type="match status" value="1"/>
</dbReference>
<dbReference type="NCBIfam" id="TIGR00562">
    <property type="entry name" value="proto_IX_ox"/>
    <property type="match status" value="1"/>
</dbReference>
<evidence type="ECO:0000256" key="9">
    <source>
        <dbReference type="SAM" id="Phobius"/>
    </source>
</evidence>
<evidence type="ECO:0000256" key="4">
    <source>
        <dbReference type="ARBA" id="ARBA00010551"/>
    </source>
</evidence>
<comment type="subcellular location">
    <subcellularLocation>
        <location evidence="2">Membrane</location>
        <topology evidence="2">Multi-pass membrane protein</topology>
    </subcellularLocation>
</comment>
<name>S8AME0_DACHA</name>
<gene>
    <name evidence="11" type="ORF">H072_1977</name>
</gene>
<dbReference type="STRING" id="1284197.S8AME0"/>
<evidence type="ECO:0000259" key="10">
    <source>
        <dbReference type="PROSITE" id="PS50850"/>
    </source>
</evidence>
<protein>
    <recommendedName>
        <fullName evidence="5">protoporphyrinogen oxidase</fullName>
        <ecNumber evidence="5">1.3.3.4</ecNumber>
    </recommendedName>
</protein>
<dbReference type="Gene3D" id="1.20.1250.20">
    <property type="entry name" value="MFS general substrate transporter like domains"/>
    <property type="match status" value="1"/>
</dbReference>
<comment type="catalytic activity">
    <reaction evidence="7">
        <text>protoporphyrinogen IX + 3 O2 = protoporphyrin IX + 3 H2O2</text>
        <dbReference type="Rhea" id="RHEA:25576"/>
        <dbReference type="ChEBI" id="CHEBI:15379"/>
        <dbReference type="ChEBI" id="CHEBI:16240"/>
        <dbReference type="ChEBI" id="CHEBI:57306"/>
        <dbReference type="ChEBI" id="CHEBI:57307"/>
        <dbReference type="EC" id="1.3.3.4"/>
    </reaction>
</comment>
<dbReference type="PANTHER" id="PTHR23520">
    <property type="entry name" value="TRANSPORTER, PUTATIVE (AFU_ORTHOLOGUE AFUA_3G04000)-RELATED"/>
    <property type="match status" value="1"/>
</dbReference>
<reference evidence="11 12" key="1">
    <citation type="journal article" date="2013" name="PLoS Genet.">
        <title>Genomic mechanisms accounting for the adaptation to parasitism in nematode-trapping fungi.</title>
        <authorList>
            <person name="Meerupati T."/>
            <person name="Andersson K.M."/>
            <person name="Friman E."/>
            <person name="Kumar D."/>
            <person name="Tunlid A."/>
            <person name="Ahren D."/>
        </authorList>
    </citation>
    <scope>NUCLEOTIDE SEQUENCE [LARGE SCALE GENOMIC DNA]</scope>
    <source>
        <strain evidence="11 12">CBS 200.50</strain>
    </source>
</reference>
<feature type="transmembrane region" description="Helical" evidence="9">
    <location>
        <begin position="198"/>
        <end position="217"/>
    </location>
</feature>
<dbReference type="EMBL" id="AQGS01000059">
    <property type="protein sequence ID" value="EPS44049.1"/>
    <property type="molecule type" value="Genomic_DNA"/>
</dbReference>
<dbReference type="PROSITE" id="PS50850">
    <property type="entry name" value="MFS"/>
    <property type="match status" value="1"/>
</dbReference>
<dbReference type="GO" id="GO:0022857">
    <property type="term" value="F:transmembrane transporter activity"/>
    <property type="evidence" value="ECO:0007669"/>
    <property type="project" value="InterPro"/>
</dbReference>
<keyword evidence="9" id="KW-0812">Transmembrane</keyword>
<dbReference type="InterPro" id="IPR020846">
    <property type="entry name" value="MFS_dom"/>
</dbReference>
<evidence type="ECO:0000256" key="5">
    <source>
        <dbReference type="ARBA" id="ARBA00012867"/>
    </source>
</evidence>
<feature type="transmembrane region" description="Helical" evidence="9">
    <location>
        <begin position="315"/>
        <end position="338"/>
    </location>
</feature>
<feature type="transmembrane region" description="Helical" evidence="9">
    <location>
        <begin position="359"/>
        <end position="380"/>
    </location>
</feature>
<dbReference type="Gene3D" id="3.50.50.60">
    <property type="entry name" value="FAD/NAD(P)-binding domain"/>
    <property type="match status" value="1"/>
</dbReference>
<feature type="region of interest" description="Disordered" evidence="8">
    <location>
        <begin position="225"/>
        <end position="260"/>
    </location>
</feature>
<dbReference type="InterPro" id="IPR004572">
    <property type="entry name" value="Protoporphyrinogen_oxidase"/>
</dbReference>
<evidence type="ECO:0000313" key="12">
    <source>
        <dbReference type="Proteomes" id="UP000015100"/>
    </source>
</evidence>
<evidence type="ECO:0000256" key="6">
    <source>
        <dbReference type="ARBA" id="ARBA00023244"/>
    </source>
</evidence>
<dbReference type="PANTHER" id="PTHR23520:SF5">
    <property type="entry name" value="TRANSPORTER, PUTATIVE (AFU_ORTHOLOGUE AFUA_3G04000)-RELATED"/>
    <property type="match status" value="1"/>
</dbReference>
<dbReference type="AlphaFoldDB" id="S8AME0"/>
<feature type="transmembrane region" description="Helical" evidence="9">
    <location>
        <begin position="286"/>
        <end position="309"/>
    </location>
</feature>
<evidence type="ECO:0000256" key="7">
    <source>
        <dbReference type="ARBA" id="ARBA00047554"/>
    </source>
</evidence>
<dbReference type="SUPFAM" id="SSF51905">
    <property type="entry name" value="FAD/NAD(P)-binding domain"/>
    <property type="match status" value="1"/>
</dbReference>
<keyword evidence="9" id="KW-1133">Transmembrane helix</keyword>
<reference evidence="12" key="2">
    <citation type="submission" date="2013-04" db="EMBL/GenBank/DDBJ databases">
        <title>Genomic mechanisms accounting for the adaptation to parasitism in nematode-trapping fungi.</title>
        <authorList>
            <person name="Ahren D.G."/>
        </authorList>
    </citation>
    <scope>NUCLEOTIDE SEQUENCE [LARGE SCALE GENOMIC DNA]</scope>
    <source>
        <strain evidence="12">CBS 200.50</strain>
    </source>
</reference>
<organism evidence="11 12">
    <name type="scientific">Dactylellina haptotyla (strain CBS 200.50)</name>
    <name type="common">Nematode-trapping fungus</name>
    <name type="synonym">Monacrosporium haptotylum</name>
    <dbReference type="NCBI Taxonomy" id="1284197"/>
    <lineage>
        <taxon>Eukaryota</taxon>
        <taxon>Fungi</taxon>
        <taxon>Dikarya</taxon>
        <taxon>Ascomycota</taxon>
        <taxon>Pezizomycotina</taxon>
        <taxon>Orbiliomycetes</taxon>
        <taxon>Orbiliales</taxon>
        <taxon>Orbiliaceae</taxon>
        <taxon>Dactylellina</taxon>
    </lineage>
</organism>
<dbReference type="eggNOG" id="KOG1276">
    <property type="taxonomic scope" value="Eukaryota"/>
</dbReference>
<dbReference type="SUPFAM" id="SSF103473">
    <property type="entry name" value="MFS general substrate transporter"/>
    <property type="match status" value="1"/>
</dbReference>
<evidence type="ECO:0000256" key="3">
    <source>
        <dbReference type="ARBA" id="ARBA00005073"/>
    </source>
</evidence>
<evidence type="ECO:0000313" key="11">
    <source>
        <dbReference type="EMBL" id="EPS44049.1"/>
    </source>
</evidence>
<evidence type="ECO:0000256" key="2">
    <source>
        <dbReference type="ARBA" id="ARBA00004141"/>
    </source>
</evidence>
<dbReference type="EC" id="1.3.3.4" evidence="5"/>
<dbReference type="InterPro" id="IPR002937">
    <property type="entry name" value="Amino_oxidase"/>
</dbReference>
<keyword evidence="6" id="KW-0627">Porphyrin biosynthesis</keyword>
<evidence type="ECO:0000256" key="8">
    <source>
        <dbReference type="SAM" id="MobiDB-lite"/>
    </source>
</evidence>